<dbReference type="PROSITE" id="PS00175">
    <property type="entry name" value="PG_MUTASE"/>
    <property type="match status" value="1"/>
</dbReference>
<dbReference type="AlphaFoldDB" id="A0A5S9PL72"/>
<dbReference type="SUPFAM" id="SSF53254">
    <property type="entry name" value="Phosphoglycerate mutase-like"/>
    <property type="match status" value="1"/>
</dbReference>
<dbReference type="Proteomes" id="UP000430146">
    <property type="component" value="Unassembled WGS sequence"/>
</dbReference>
<dbReference type="PROSITE" id="PS51257">
    <property type="entry name" value="PROKAR_LIPOPROTEIN"/>
    <property type="match status" value="1"/>
</dbReference>
<reference evidence="2 3" key="1">
    <citation type="submission" date="2019-11" db="EMBL/GenBank/DDBJ databases">
        <authorList>
            <person name="Holert J."/>
        </authorList>
    </citation>
    <scope>NUCLEOTIDE SEQUENCE [LARGE SCALE GENOMIC DNA]</scope>
    <source>
        <strain evidence="2">BC8_1</strain>
    </source>
</reference>
<dbReference type="PANTHER" id="PTHR48100:SF58">
    <property type="entry name" value="PE-PGRS FAMILY PROTEIN PE_PGRS11"/>
    <property type="match status" value="1"/>
</dbReference>
<sequence>MTERRWLAVMFAAILALAGMTGCTAPNPVDMDRAITLTLVRHGQSEGNLSGRMDTSVPGPPLTDLGSEQAVMIANRLSDNRYDGIFASTMIRTQQTAEPMAHRCGEMVTAVEGLQEIEAGVFEGQPEAYAVKTYYGDIVDWTIGNRDLRIPGSIDGNEFDDRFDRAIDEIYATGVLRPIVYSHGAAIAAWATMNAENSRPDLMKTAPLPNTGYVVLDGKPGDWKLVDWNGTQVP</sequence>
<proteinExistence type="predicted"/>
<feature type="chain" id="PRO_5038777604" evidence="1">
    <location>
        <begin position="26"/>
        <end position="234"/>
    </location>
</feature>
<dbReference type="Gene3D" id="3.40.50.1240">
    <property type="entry name" value="Phosphoglycerate mutase-like"/>
    <property type="match status" value="1"/>
</dbReference>
<dbReference type="PANTHER" id="PTHR48100">
    <property type="entry name" value="BROAD-SPECIFICITY PHOSPHATASE YOR283W-RELATED"/>
    <property type="match status" value="1"/>
</dbReference>
<dbReference type="GO" id="GO:0005737">
    <property type="term" value="C:cytoplasm"/>
    <property type="evidence" value="ECO:0007669"/>
    <property type="project" value="TreeGrafter"/>
</dbReference>
<name>A0A5S9PL72_MYCVN</name>
<dbReference type="GO" id="GO:0016791">
    <property type="term" value="F:phosphatase activity"/>
    <property type="evidence" value="ECO:0007669"/>
    <property type="project" value="TreeGrafter"/>
</dbReference>
<dbReference type="InterPro" id="IPR001345">
    <property type="entry name" value="PG/BPGM_mutase_AS"/>
</dbReference>
<evidence type="ECO:0000256" key="1">
    <source>
        <dbReference type="SAM" id="SignalP"/>
    </source>
</evidence>
<dbReference type="GO" id="GO:0004619">
    <property type="term" value="F:phosphoglycerate mutase activity"/>
    <property type="evidence" value="ECO:0007669"/>
    <property type="project" value="UniProtKB-EC"/>
</dbReference>
<feature type="signal peptide" evidence="1">
    <location>
        <begin position="1"/>
        <end position="25"/>
    </location>
</feature>
<dbReference type="InterPro" id="IPR029033">
    <property type="entry name" value="His_PPase_superfam"/>
</dbReference>
<dbReference type="Pfam" id="PF00300">
    <property type="entry name" value="His_Phos_1"/>
    <property type="match status" value="1"/>
</dbReference>
<protein>
    <submittedName>
        <fullName evidence="2">PE-PGRS family protein PE_PGRS11</fullName>
        <ecNumber evidence="2">5.4.2.12</ecNumber>
    </submittedName>
</protein>
<organism evidence="2 3">
    <name type="scientific">Mycolicibacterium vanbaalenii</name>
    <name type="common">Mycobacterium vanbaalenii</name>
    <dbReference type="NCBI Taxonomy" id="110539"/>
    <lineage>
        <taxon>Bacteria</taxon>
        <taxon>Bacillati</taxon>
        <taxon>Actinomycetota</taxon>
        <taxon>Actinomycetes</taxon>
        <taxon>Mycobacteriales</taxon>
        <taxon>Mycobacteriaceae</taxon>
        <taxon>Mycolicibacterium</taxon>
    </lineage>
</organism>
<dbReference type="InterPro" id="IPR013078">
    <property type="entry name" value="His_Pase_superF_clade-1"/>
</dbReference>
<dbReference type="EC" id="5.4.2.12" evidence="2"/>
<accession>A0A5S9PL72</accession>
<dbReference type="InterPro" id="IPR050275">
    <property type="entry name" value="PGM_Phosphatase"/>
</dbReference>
<gene>
    <name evidence="2" type="ORF">AELLOGFF_03523</name>
</gene>
<evidence type="ECO:0000313" key="2">
    <source>
        <dbReference type="EMBL" id="CAA0105059.1"/>
    </source>
</evidence>
<dbReference type="EMBL" id="CACSIP010000010">
    <property type="protein sequence ID" value="CAA0105059.1"/>
    <property type="molecule type" value="Genomic_DNA"/>
</dbReference>
<evidence type="ECO:0000313" key="3">
    <source>
        <dbReference type="Proteomes" id="UP000430146"/>
    </source>
</evidence>
<dbReference type="SMART" id="SM00855">
    <property type="entry name" value="PGAM"/>
    <property type="match status" value="1"/>
</dbReference>
<dbReference type="CDD" id="cd07067">
    <property type="entry name" value="HP_PGM_like"/>
    <property type="match status" value="1"/>
</dbReference>
<dbReference type="RefSeq" id="WP_200845916.1">
    <property type="nucleotide sequence ID" value="NZ_CACSIP010000010.1"/>
</dbReference>
<keyword evidence="3" id="KW-1185">Reference proteome</keyword>
<keyword evidence="2" id="KW-0413">Isomerase</keyword>
<keyword evidence="1" id="KW-0732">Signal</keyword>